<keyword evidence="3" id="KW-1185">Reference proteome</keyword>
<organism evidence="2 3">
    <name type="scientific">Enterovibrio coralii</name>
    <dbReference type="NCBI Taxonomy" id="294935"/>
    <lineage>
        <taxon>Bacteria</taxon>
        <taxon>Pseudomonadati</taxon>
        <taxon>Pseudomonadota</taxon>
        <taxon>Gammaproteobacteria</taxon>
        <taxon>Vibrionales</taxon>
        <taxon>Vibrionaceae</taxon>
        <taxon>Enterovibrio</taxon>
    </lineage>
</organism>
<accession>A0A135I3B9</accession>
<name>A0A135I3B9_9GAMM</name>
<evidence type="ECO:0000313" key="3">
    <source>
        <dbReference type="Proteomes" id="UP000070529"/>
    </source>
</evidence>
<reference evidence="2 3" key="1">
    <citation type="submission" date="2015-11" db="EMBL/GenBank/DDBJ databases">
        <title>Genomic Taxonomy of the Vibrionaceae.</title>
        <authorList>
            <person name="Gomez-Gil B."/>
            <person name="Enciso-Ibarra J."/>
        </authorList>
    </citation>
    <scope>NUCLEOTIDE SEQUENCE [LARGE SCALE GENOMIC DNA]</scope>
    <source>
        <strain evidence="2 3">CAIM 912</strain>
    </source>
</reference>
<proteinExistence type="predicted"/>
<dbReference type="STRING" id="294935.ATN88_11835"/>
<sequence>MRLITTLALLMALTSCSTQAKYSDEVMYDMASILKDVSQAVDGELKWGNTEGLSQEEIISSATSTNPNQLPELEALAKEGKVANYRLLQEFQGENAVMLICDGHVALMEDAGCNAEFDKTYWKSPRSNTCSINLDAAAVCSN</sequence>
<feature type="signal peptide" evidence="1">
    <location>
        <begin position="1"/>
        <end position="20"/>
    </location>
</feature>
<evidence type="ECO:0000256" key="1">
    <source>
        <dbReference type="SAM" id="SignalP"/>
    </source>
</evidence>
<dbReference type="EMBL" id="LNTY01000059">
    <property type="protein sequence ID" value="KXF79937.1"/>
    <property type="molecule type" value="Genomic_DNA"/>
</dbReference>
<dbReference type="AlphaFoldDB" id="A0A135I3B9"/>
<dbReference type="PROSITE" id="PS51257">
    <property type="entry name" value="PROKAR_LIPOPROTEIN"/>
    <property type="match status" value="1"/>
</dbReference>
<comment type="caution">
    <text evidence="2">The sequence shown here is derived from an EMBL/GenBank/DDBJ whole genome shotgun (WGS) entry which is preliminary data.</text>
</comment>
<feature type="chain" id="PRO_5007465584" description="Lipoprotein" evidence="1">
    <location>
        <begin position="21"/>
        <end position="142"/>
    </location>
</feature>
<evidence type="ECO:0008006" key="4">
    <source>
        <dbReference type="Google" id="ProtNLM"/>
    </source>
</evidence>
<protein>
    <recommendedName>
        <fullName evidence="4">Lipoprotein</fullName>
    </recommendedName>
</protein>
<gene>
    <name evidence="2" type="ORF">ATN88_11835</name>
</gene>
<keyword evidence="1" id="KW-0732">Signal</keyword>
<evidence type="ECO:0000313" key="2">
    <source>
        <dbReference type="EMBL" id="KXF79937.1"/>
    </source>
</evidence>
<dbReference type="Proteomes" id="UP000070529">
    <property type="component" value="Unassembled WGS sequence"/>
</dbReference>
<dbReference type="OrthoDB" id="5570136at2"/>